<comment type="caution">
    <text evidence="8">The sequence shown here is derived from an EMBL/GenBank/DDBJ whole genome shotgun (WGS) entry which is preliminary data.</text>
</comment>
<proteinExistence type="inferred from homology"/>
<dbReference type="InterPro" id="IPR036291">
    <property type="entry name" value="NAD(P)-bd_dom_sf"/>
</dbReference>
<dbReference type="PROSITE" id="PS00671">
    <property type="entry name" value="D_2_HYDROXYACID_DH_3"/>
    <property type="match status" value="1"/>
</dbReference>
<dbReference type="InterPro" id="IPR045865">
    <property type="entry name" value="ACT-like_dom_sf"/>
</dbReference>
<dbReference type="AlphaFoldDB" id="A0A9W6MPU9"/>
<reference evidence="8" key="1">
    <citation type="journal article" date="2014" name="Int. J. Syst. Evol. Microbiol.">
        <title>Complete genome sequence of Corynebacterium casei LMG S-19264T (=DSM 44701T), isolated from a smear-ripened cheese.</title>
        <authorList>
            <consortium name="US DOE Joint Genome Institute (JGI-PGF)"/>
            <person name="Walter F."/>
            <person name="Albersmeier A."/>
            <person name="Kalinowski J."/>
            <person name="Ruckert C."/>
        </authorList>
    </citation>
    <scope>NUCLEOTIDE SEQUENCE</scope>
    <source>
        <strain evidence="8">VKM B-1513</strain>
    </source>
</reference>
<comment type="similarity">
    <text evidence="1 5">Belongs to the D-isomer specific 2-hydroxyacid dehydrogenase family.</text>
</comment>
<dbReference type="Pfam" id="PF02826">
    <property type="entry name" value="2-Hacid_dh_C"/>
    <property type="match status" value="1"/>
</dbReference>
<evidence type="ECO:0000256" key="2">
    <source>
        <dbReference type="ARBA" id="ARBA00023002"/>
    </source>
</evidence>
<dbReference type="FunFam" id="3.40.50.720:FF:000041">
    <property type="entry name" value="D-3-phosphoglycerate dehydrogenase"/>
    <property type="match status" value="1"/>
</dbReference>
<evidence type="ECO:0000313" key="9">
    <source>
        <dbReference type="Proteomes" id="UP001143486"/>
    </source>
</evidence>
<accession>A0A9W6MPU9</accession>
<dbReference type="Pfam" id="PF00389">
    <property type="entry name" value="2-Hacid_dh"/>
    <property type="match status" value="1"/>
</dbReference>
<dbReference type="Gene3D" id="3.30.70.260">
    <property type="match status" value="1"/>
</dbReference>
<dbReference type="CDD" id="cd12176">
    <property type="entry name" value="PGDH_3"/>
    <property type="match status" value="1"/>
</dbReference>
<evidence type="ECO:0000256" key="1">
    <source>
        <dbReference type="ARBA" id="ARBA00005854"/>
    </source>
</evidence>
<keyword evidence="9" id="KW-1185">Reference proteome</keyword>
<dbReference type="NCBIfam" id="NF008759">
    <property type="entry name" value="PRK11790.1"/>
    <property type="match status" value="1"/>
</dbReference>
<feature type="domain" description="D-isomer specific 2-hydroxyacid dehydrogenase NAD-binding" evidence="7">
    <location>
        <begin position="109"/>
        <end position="285"/>
    </location>
</feature>
<organism evidence="8 9">
    <name type="scientific">Maricaulis virginensis</name>
    <dbReference type="NCBI Taxonomy" id="144022"/>
    <lineage>
        <taxon>Bacteria</taxon>
        <taxon>Pseudomonadati</taxon>
        <taxon>Pseudomonadota</taxon>
        <taxon>Alphaproteobacteria</taxon>
        <taxon>Maricaulales</taxon>
        <taxon>Maricaulaceae</taxon>
        <taxon>Maricaulis</taxon>
    </lineage>
</organism>
<comment type="pathway">
    <text evidence="4">Amino-acid biosynthesis.</text>
</comment>
<keyword evidence="2 5" id="KW-0560">Oxidoreductase</keyword>
<reference evidence="8" key="2">
    <citation type="submission" date="2023-01" db="EMBL/GenBank/DDBJ databases">
        <authorList>
            <person name="Sun Q."/>
            <person name="Evtushenko L."/>
        </authorList>
    </citation>
    <scope>NUCLEOTIDE SEQUENCE</scope>
    <source>
        <strain evidence="8">VKM B-1513</strain>
    </source>
</reference>
<sequence>MSDTVVLFENVHPLADRAFEAAGLPIERHAAALAVSDLHDRLSGALLAGIRSRTRMDKAAFDAAPGLQALGCFCIGTNQVDLDTAEARGIPVFNGPFGNTRSVAELTLASVIMLMRGIPARSSAAKRGEWQKSATDSHEVRAKKLGIVGYGNIGSQLSVLASALGMHVYFYDIEPKLAHGNARSCGSLDELLEISDVVTLHVPSTEQTRNIMNRDAIAKMKKGAILINQARGDLVDIDALADALESGALLGAAVDVFPKEPASKDEAFVSPLQRFENVILTPHIGGSTLEAQASIGEDVSSKLARYLSQGSTKGAVNVPEIEPGEIKAGRVRLLSFHANAPGFLTRLNESISSTSANIAAQRLETRNGLGYVVSDLEGPLPDDFLDRVNALEGSIRARLIRP</sequence>
<dbReference type="PROSITE" id="PS00065">
    <property type="entry name" value="D_2_HYDROXYACID_DH_1"/>
    <property type="match status" value="1"/>
</dbReference>
<dbReference type="PANTHER" id="PTHR43761">
    <property type="entry name" value="D-ISOMER SPECIFIC 2-HYDROXYACID DEHYDROGENASE FAMILY PROTEIN (AFU_ORTHOLOGUE AFUA_1G13630)"/>
    <property type="match status" value="1"/>
</dbReference>
<evidence type="ECO:0000313" key="8">
    <source>
        <dbReference type="EMBL" id="GLK53309.1"/>
    </source>
</evidence>
<dbReference type="InterPro" id="IPR029752">
    <property type="entry name" value="D-isomer_DH_CS1"/>
</dbReference>
<dbReference type="PROSITE" id="PS00670">
    <property type="entry name" value="D_2_HYDROXYACID_DH_2"/>
    <property type="match status" value="1"/>
</dbReference>
<dbReference type="GO" id="GO:0047545">
    <property type="term" value="F:(S)-2-hydroxyglutarate dehydrogenase activity"/>
    <property type="evidence" value="ECO:0007669"/>
    <property type="project" value="UniProtKB-ARBA"/>
</dbReference>
<evidence type="ECO:0000256" key="4">
    <source>
        <dbReference type="ARBA" id="ARBA00029440"/>
    </source>
</evidence>
<dbReference type="InterPro" id="IPR029753">
    <property type="entry name" value="D-isomer_DH_CS"/>
</dbReference>
<evidence type="ECO:0000259" key="7">
    <source>
        <dbReference type="Pfam" id="PF02826"/>
    </source>
</evidence>
<keyword evidence="3" id="KW-0520">NAD</keyword>
<gene>
    <name evidence="8" type="primary">serA</name>
    <name evidence="8" type="ORF">GCM10017621_28170</name>
</gene>
<dbReference type="SUPFAM" id="SSF52283">
    <property type="entry name" value="Formate/glycerate dehydrogenase catalytic domain-like"/>
    <property type="match status" value="1"/>
</dbReference>
<dbReference type="InterPro" id="IPR006140">
    <property type="entry name" value="D-isomer_DH_NAD-bd"/>
</dbReference>
<dbReference type="SUPFAM" id="SSF51735">
    <property type="entry name" value="NAD(P)-binding Rossmann-fold domains"/>
    <property type="match status" value="1"/>
</dbReference>
<dbReference type="InterPro" id="IPR006139">
    <property type="entry name" value="D-isomer_2_OHA_DH_cat_dom"/>
</dbReference>
<feature type="domain" description="D-isomer specific 2-hydroxyacid dehydrogenase catalytic" evidence="6">
    <location>
        <begin position="5"/>
        <end position="317"/>
    </location>
</feature>
<dbReference type="RefSeq" id="WP_271187661.1">
    <property type="nucleotide sequence ID" value="NZ_BSFE01000009.1"/>
</dbReference>
<protein>
    <submittedName>
        <fullName evidence="8">D-3-phosphoglycerate dehydrogenase</fullName>
    </submittedName>
</protein>
<dbReference type="GO" id="GO:0006564">
    <property type="term" value="P:L-serine biosynthetic process"/>
    <property type="evidence" value="ECO:0007669"/>
    <property type="project" value="UniProtKB-ARBA"/>
</dbReference>
<dbReference type="Gene3D" id="3.40.50.720">
    <property type="entry name" value="NAD(P)-binding Rossmann-like Domain"/>
    <property type="match status" value="2"/>
</dbReference>
<dbReference type="InterPro" id="IPR050418">
    <property type="entry name" value="D-iso_2-hydroxyacid_DH_PdxB"/>
</dbReference>
<dbReference type="GO" id="GO:0051287">
    <property type="term" value="F:NAD binding"/>
    <property type="evidence" value="ECO:0007669"/>
    <property type="project" value="InterPro"/>
</dbReference>
<evidence type="ECO:0000256" key="3">
    <source>
        <dbReference type="ARBA" id="ARBA00023027"/>
    </source>
</evidence>
<name>A0A9W6MPU9_9PROT</name>
<dbReference type="Proteomes" id="UP001143486">
    <property type="component" value="Unassembled WGS sequence"/>
</dbReference>
<dbReference type="GO" id="GO:0004617">
    <property type="term" value="F:phosphoglycerate dehydrogenase activity"/>
    <property type="evidence" value="ECO:0007669"/>
    <property type="project" value="UniProtKB-ARBA"/>
</dbReference>
<dbReference type="EMBL" id="BSFE01000009">
    <property type="protein sequence ID" value="GLK53309.1"/>
    <property type="molecule type" value="Genomic_DNA"/>
</dbReference>
<evidence type="ECO:0000259" key="6">
    <source>
        <dbReference type="Pfam" id="PF00389"/>
    </source>
</evidence>
<evidence type="ECO:0000256" key="5">
    <source>
        <dbReference type="RuleBase" id="RU003719"/>
    </source>
</evidence>
<dbReference type="PANTHER" id="PTHR43761:SF1">
    <property type="entry name" value="D-ISOMER SPECIFIC 2-HYDROXYACID DEHYDROGENASE CATALYTIC DOMAIN-CONTAINING PROTEIN-RELATED"/>
    <property type="match status" value="1"/>
</dbReference>
<dbReference type="SUPFAM" id="SSF55021">
    <property type="entry name" value="ACT-like"/>
    <property type="match status" value="1"/>
</dbReference>